<protein>
    <recommendedName>
        <fullName evidence="3">Flagellar FliJ protein</fullName>
    </recommendedName>
</protein>
<dbReference type="Pfam" id="PF02050">
    <property type="entry name" value="FliJ"/>
    <property type="match status" value="1"/>
</dbReference>
<evidence type="ECO:0000256" key="6">
    <source>
        <dbReference type="ARBA" id="ARBA00022500"/>
    </source>
</evidence>
<keyword evidence="5" id="KW-1003">Cell membrane</keyword>
<dbReference type="GO" id="GO:0071973">
    <property type="term" value="P:bacterial-type flagellum-dependent cell motility"/>
    <property type="evidence" value="ECO:0007669"/>
    <property type="project" value="InterPro"/>
</dbReference>
<reference evidence="13" key="1">
    <citation type="journal article" date="2013" name="Stand. Genomic Sci.">
        <title>Complete genome sequence of the halophilic bacterium Spirochaeta africana type strain (Z-7692(T)) from the alkaline Lake Magadi in the East African Rift.</title>
        <authorList>
            <person name="Liolos K."/>
            <person name="Abt B."/>
            <person name="Scheuner C."/>
            <person name="Teshima H."/>
            <person name="Held B."/>
            <person name="Lapidus A."/>
            <person name="Nolan M."/>
            <person name="Lucas S."/>
            <person name="Deshpande S."/>
            <person name="Cheng J.F."/>
            <person name="Tapia R."/>
            <person name="Goodwin L.A."/>
            <person name="Pitluck S."/>
            <person name="Pagani I."/>
            <person name="Ivanova N."/>
            <person name="Mavromatis K."/>
            <person name="Mikhailova N."/>
            <person name="Huntemann M."/>
            <person name="Pati A."/>
            <person name="Chen A."/>
            <person name="Palaniappan K."/>
            <person name="Land M."/>
            <person name="Rohde M."/>
            <person name="Tindall B.J."/>
            <person name="Detter J.C."/>
            <person name="Goker M."/>
            <person name="Bristow J."/>
            <person name="Eisen J.A."/>
            <person name="Markowitz V."/>
            <person name="Hugenholtz P."/>
            <person name="Woyke T."/>
            <person name="Klenk H.P."/>
            <person name="Kyrpides N.C."/>
        </authorList>
    </citation>
    <scope>NUCLEOTIDE SEQUENCE</scope>
    <source>
        <strain evidence="13">ATCC 700263 / DSM 8902 / Z-7692</strain>
    </source>
</reference>
<sequence>MRRFQFRLQHLLNMRSHLRKGVEHRLGAITAECNRLDDEIAGLYHRRRSASQSSSGADKGAVLLDISYRAGFVAWIDQQVEQLQRERAAAEQKRLAVVEEYHEALREEKVLQKLRERRADEYYQEAQRYEEKVVEDIVTDRYIRERGGDGRSQ</sequence>
<dbReference type="GO" id="GO:0009288">
    <property type="term" value="C:bacterial-type flagellum"/>
    <property type="evidence" value="ECO:0007669"/>
    <property type="project" value="InterPro"/>
</dbReference>
<keyword evidence="12" id="KW-0282">Flagellum</keyword>
<organism evidence="12 13">
    <name type="scientific">Spirochaeta africana (strain ATCC 700263 / DSM 8902 / Z-7692)</name>
    <dbReference type="NCBI Taxonomy" id="889378"/>
    <lineage>
        <taxon>Bacteria</taxon>
        <taxon>Pseudomonadati</taxon>
        <taxon>Spirochaetota</taxon>
        <taxon>Spirochaetia</taxon>
        <taxon>Spirochaetales</taxon>
        <taxon>Spirochaetaceae</taxon>
        <taxon>Spirochaeta</taxon>
    </lineage>
</organism>
<keyword evidence="9" id="KW-0472">Membrane</keyword>
<dbReference type="GO" id="GO:0006935">
    <property type="term" value="P:chemotaxis"/>
    <property type="evidence" value="ECO:0007669"/>
    <property type="project" value="UniProtKB-KW"/>
</dbReference>
<dbReference type="InterPro" id="IPR053716">
    <property type="entry name" value="Flag_assembly_chemotaxis_eff"/>
</dbReference>
<proteinExistence type="inferred from homology"/>
<evidence type="ECO:0000256" key="4">
    <source>
        <dbReference type="ARBA" id="ARBA00022448"/>
    </source>
</evidence>
<dbReference type="NCBIfam" id="TIGR02473">
    <property type="entry name" value="flagell_FliJ"/>
    <property type="match status" value="1"/>
</dbReference>
<dbReference type="KEGG" id="sfc:Spiaf_2101"/>
<evidence type="ECO:0000256" key="8">
    <source>
        <dbReference type="ARBA" id="ARBA00022927"/>
    </source>
</evidence>
<keyword evidence="7" id="KW-1005">Bacterial flagellum biogenesis</keyword>
<dbReference type="PATRIC" id="fig|889378.3.peg.2088"/>
<dbReference type="Proteomes" id="UP000007383">
    <property type="component" value="Chromosome"/>
</dbReference>
<dbReference type="HOGENOM" id="CLU_139638_0_0_12"/>
<dbReference type="Gene3D" id="1.10.287.1700">
    <property type="match status" value="1"/>
</dbReference>
<accession>H9UKV6</accession>
<keyword evidence="13" id="KW-1185">Reference proteome</keyword>
<evidence type="ECO:0000256" key="7">
    <source>
        <dbReference type="ARBA" id="ARBA00022795"/>
    </source>
</evidence>
<dbReference type="EMBL" id="CP003282">
    <property type="protein sequence ID" value="AFG38149.1"/>
    <property type="molecule type" value="Genomic_DNA"/>
</dbReference>
<dbReference type="InterPro" id="IPR012823">
    <property type="entry name" value="Flagell_FliJ"/>
</dbReference>
<evidence type="ECO:0000256" key="11">
    <source>
        <dbReference type="SAM" id="Coils"/>
    </source>
</evidence>
<dbReference type="GO" id="GO:0015031">
    <property type="term" value="P:protein transport"/>
    <property type="evidence" value="ECO:0007669"/>
    <property type="project" value="UniProtKB-KW"/>
</dbReference>
<keyword evidence="8" id="KW-0653">Protein transport</keyword>
<evidence type="ECO:0000256" key="1">
    <source>
        <dbReference type="ARBA" id="ARBA00004413"/>
    </source>
</evidence>
<keyword evidence="6" id="KW-0145">Chemotaxis</keyword>
<dbReference type="GO" id="GO:0005886">
    <property type="term" value="C:plasma membrane"/>
    <property type="evidence" value="ECO:0007669"/>
    <property type="project" value="UniProtKB-SubCell"/>
</dbReference>
<keyword evidence="11" id="KW-0175">Coiled coil</keyword>
<keyword evidence="12" id="KW-0966">Cell projection</keyword>
<feature type="coiled-coil region" evidence="11">
    <location>
        <begin position="73"/>
        <end position="108"/>
    </location>
</feature>
<keyword evidence="4" id="KW-0813">Transport</keyword>
<evidence type="ECO:0000256" key="10">
    <source>
        <dbReference type="ARBA" id="ARBA00023225"/>
    </source>
</evidence>
<keyword evidence="10" id="KW-1006">Bacterial flagellum protein export</keyword>
<evidence type="ECO:0000256" key="5">
    <source>
        <dbReference type="ARBA" id="ARBA00022475"/>
    </source>
</evidence>
<name>H9UKV6_SPIAZ</name>
<evidence type="ECO:0000256" key="2">
    <source>
        <dbReference type="ARBA" id="ARBA00010004"/>
    </source>
</evidence>
<comment type="subcellular location">
    <subcellularLocation>
        <location evidence="1">Cell membrane</location>
        <topology evidence="1">Peripheral membrane protein</topology>
        <orientation evidence="1">Cytoplasmic side</orientation>
    </subcellularLocation>
</comment>
<evidence type="ECO:0000313" key="12">
    <source>
        <dbReference type="EMBL" id="AFG38149.1"/>
    </source>
</evidence>
<dbReference type="STRING" id="889378.Spiaf_2101"/>
<gene>
    <name evidence="12" type="ordered locus">Spiaf_2101</name>
</gene>
<dbReference type="GO" id="GO:0044781">
    <property type="term" value="P:bacterial-type flagellum organization"/>
    <property type="evidence" value="ECO:0007669"/>
    <property type="project" value="UniProtKB-KW"/>
</dbReference>
<comment type="similarity">
    <text evidence="2">Belongs to the FliJ family.</text>
</comment>
<dbReference type="AlphaFoldDB" id="H9UKV6"/>
<evidence type="ECO:0000256" key="3">
    <source>
        <dbReference type="ARBA" id="ARBA00020392"/>
    </source>
</evidence>
<dbReference type="RefSeq" id="WP_014456132.1">
    <property type="nucleotide sequence ID" value="NC_017098.1"/>
</dbReference>
<keyword evidence="12" id="KW-0969">Cilium</keyword>
<evidence type="ECO:0000313" key="13">
    <source>
        <dbReference type="Proteomes" id="UP000007383"/>
    </source>
</evidence>
<evidence type="ECO:0000256" key="9">
    <source>
        <dbReference type="ARBA" id="ARBA00023136"/>
    </source>
</evidence>